<dbReference type="eggNOG" id="ENOG5030HBF">
    <property type="taxonomic scope" value="Bacteria"/>
</dbReference>
<dbReference type="OrthoDB" id="1925299at2"/>
<dbReference type="SUPFAM" id="SSF89360">
    <property type="entry name" value="HesB-like domain"/>
    <property type="match status" value="1"/>
</dbReference>
<keyword evidence="2" id="KW-1185">Reference proteome</keyword>
<dbReference type="HOGENOM" id="CLU_2421728_0_0_9"/>
<comment type="caution">
    <text evidence="1">The sequence shown here is derived from an EMBL/GenBank/DDBJ whole genome shotgun (WGS) entry which is preliminary data.</text>
</comment>
<dbReference type="Proteomes" id="UP000010420">
    <property type="component" value="Unassembled WGS sequence"/>
</dbReference>
<dbReference type="EMBL" id="AMEZ01000136">
    <property type="protein sequence ID" value="EKY22121.1"/>
    <property type="molecule type" value="Genomic_DNA"/>
</dbReference>
<dbReference type="InterPro" id="IPR035903">
    <property type="entry name" value="HesB-like_dom_sf"/>
</dbReference>
<dbReference type="PATRIC" id="fig|545697.3.peg.3374"/>
<dbReference type="AlphaFoldDB" id="L1Q2I4"/>
<reference evidence="1 2" key="1">
    <citation type="submission" date="2012-05" db="EMBL/GenBank/DDBJ databases">
        <authorList>
            <person name="Weinstock G."/>
            <person name="Sodergren E."/>
            <person name="Lobos E.A."/>
            <person name="Fulton L."/>
            <person name="Fulton R."/>
            <person name="Courtney L."/>
            <person name="Fronick C."/>
            <person name="O'Laughlin M."/>
            <person name="Godfrey J."/>
            <person name="Wilson R.M."/>
            <person name="Miner T."/>
            <person name="Farmer C."/>
            <person name="Delehaunty K."/>
            <person name="Cordes M."/>
            <person name="Minx P."/>
            <person name="Tomlinson C."/>
            <person name="Chen J."/>
            <person name="Wollam A."/>
            <person name="Pepin K.H."/>
            <person name="Bhonagiri V."/>
            <person name="Zhang X."/>
            <person name="Suruliraj S."/>
            <person name="Warren W."/>
            <person name="Mitreva M."/>
            <person name="Mardis E.R."/>
            <person name="Wilson R.K."/>
        </authorList>
    </citation>
    <scope>NUCLEOTIDE SEQUENCE [LARGE SCALE GENOMIC DNA]</scope>
    <source>
        <strain evidence="1 2">DSM 1785</strain>
    </source>
</reference>
<proteinExistence type="predicted"/>
<gene>
    <name evidence="1" type="ORF">HMPREF0216_03451</name>
</gene>
<evidence type="ECO:0000313" key="1">
    <source>
        <dbReference type="EMBL" id="EKY22121.1"/>
    </source>
</evidence>
<sequence length="91" mass="10728">MEIIFNEKAKNALTELINNSSEEYIRIKVFYGCGRPAYEIYPDFKSDEDIEETINGIKFIVNKKDERACNKIEIKYDKEVYNKGFYIKDIG</sequence>
<dbReference type="RefSeq" id="WP_005216413.1">
    <property type="nucleotide sequence ID" value="NZ_KB291716.1"/>
</dbReference>
<evidence type="ECO:0008006" key="3">
    <source>
        <dbReference type="Google" id="ProtNLM"/>
    </source>
</evidence>
<evidence type="ECO:0000313" key="2">
    <source>
        <dbReference type="Proteomes" id="UP000010420"/>
    </source>
</evidence>
<protein>
    <recommendedName>
        <fullName evidence="3">FeS cluster biogenesis domain-containing protein</fullName>
    </recommendedName>
</protein>
<name>L1Q2I4_9CLOT</name>
<dbReference type="STRING" id="545697.HMPREF0216_03451"/>
<accession>L1Q2I4</accession>
<organism evidence="1 2">
    <name type="scientific">Clostridium celatum DSM 1785</name>
    <dbReference type="NCBI Taxonomy" id="545697"/>
    <lineage>
        <taxon>Bacteria</taxon>
        <taxon>Bacillati</taxon>
        <taxon>Bacillota</taxon>
        <taxon>Clostridia</taxon>
        <taxon>Eubacteriales</taxon>
        <taxon>Clostridiaceae</taxon>
        <taxon>Clostridium</taxon>
    </lineage>
</organism>
<dbReference type="Gene3D" id="2.60.300.12">
    <property type="entry name" value="HesB-like domain"/>
    <property type="match status" value="1"/>
</dbReference>